<dbReference type="AlphaFoldDB" id="A0A4U9R774"/>
<feature type="domain" description="Bacterial type II secretion system protein E" evidence="5">
    <location>
        <begin position="383"/>
        <end position="397"/>
    </location>
</feature>
<dbReference type="SUPFAM" id="SSF52540">
    <property type="entry name" value="P-loop containing nucleoside triphosphate hydrolases"/>
    <property type="match status" value="1"/>
</dbReference>
<dbReference type="KEGG" id="hhw:NCTC503_00956"/>
<dbReference type="FunFam" id="3.40.50.300:FF:000398">
    <property type="entry name" value="Type IV pilus assembly ATPase PilB"/>
    <property type="match status" value="1"/>
</dbReference>
<evidence type="ECO:0000256" key="1">
    <source>
        <dbReference type="ARBA" id="ARBA00006611"/>
    </source>
</evidence>
<dbReference type="InterPro" id="IPR003593">
    <property type="entry name" value="AAA+_ATPase"/>
</dbReference>
<evidence type="ECO:0000313" key="6">
    <source>
        <dbReference type="EMBL" id="VTQ86608.1"/>
    </source>
</evidence>
<proteinExistence type="inferred from homology"/>
<dbReference type="Gene3D" id="3.30.300.160">
    <property type="entry name" value="Type II secretion system, protein E, N-terminal domain"/>
    <property type="match status" value="1"/>
</dbReference>
<dbReference type="InterPro" id="IPR027417">
    <property type="entry name" value="P-loop_NTPase"/>
</dbReference>
<dbReference type="PROSITE" id="PS00662">
    <property type="entry name" value="T2SP_E"/>
    <property type="match status" value="1"/>
</dbReference>
<keyword evidence="4" id="KW-0175">Coiled coil</keyword>
<evidence type="ECO:0000256" key="3">
    <source>
        <dbReference type="ARBA" id="ARBA00022840"/>
    </source>
</evidence>
<sequence length="563" mass="63864">MIVWKKKERKKLGDMLVQAGKISQEDLIKSLENQIKTREKLGQILLKSNLITEDELVNFLSEQMNVKRIDLSNLDISEEVIKLIPKDVSEKYNLIGFKEEYGVLCVAMTDPTNLFAIDDLRFITQKNIQTFIAKSESIKKAIDKYYKKQENEETLEDLKKEYEIEEIEEEETEEQEGVINAPTVRLTNSILTGAIDLKASDIHVEPFEKTVIVRYRVDGALNEVMNIPKTAYPAVSTRMKIMAGMNIAEKRIPQDGRIQMKINGLPYDFRVNSLPTIYGEKIVIRILDRTGSLIDRDMLGFTDQENKMIDKILRQPNGILLVTGPTGSGKTTTLYSFLKEINTPDKNIITIEDPIEYMLDRINQVQVNSKAGLTFAAGLRSMLRQDPDVIMVGEIRDEETAQIAVRASITGHFVLSTLHTNDAPSTITRLIDMGLESYLVADAVVGIIAQRLVRRICPYCKEQVMSNEWENEVMNLSQSVPIYKATGCKHCSNTGFKGRVAVHEVLLMNNEIRRVVEKKEPMEVIMEAAKRNGMVNLFGNCRELVLRGETTVNEMVKVVHSND</sequence>
<dbReference type="EMBL" id="LR590481">
    <property type="protein sequence ID" value="VTQ86608.1"/>
    <property type="molecule type" value="Genomic_DNA"/>
</dbReference>
<dbReference type="SUPFAM" id="SSF160246">
    <property type="entry name" value="EspE N-terminal domain-like"/>
    <property type="match status" value="1"/>
</dbReference>
<dbReference type="Proteomes" id="UP000308489">
    <property type="component" value="Chromosome 1"/>
</dbReference>
<dbReference type="InterPro" id="IPR001482">
    <property type="entry name" value="T2SS/T4SS_dom"/>
</dbReference>
<keyword evidence="7" id="KW-1185">Reference proteome</keyword>
<dbReference type="FunFam" id="3.30.300.160:FF:000002">
    <property type="entry name" value="Type II secretion system protein E"/>
    <property type="match status" value="1"/>
</dbReference>
<evidence type="ECO:0000256" key="2">
    <source>
        <dbReference type="ARBA" id="ARBA00022741"/>
    </source>
</evidence>
<evidence type="ECO:0000259" key="5">
    <source>
        <dbReference type="PROSITE" id="PS00662"/>
    </source>
</evidence>
<dbReference type="Gene3D" id="3.40.50.300">
    <property type="entry name" value="P-loop containing nucleotide triphosphate hydrolases"/>
    <property type="match status" value="1"/>
</dbReference>
<evidence type="ECO:0000256" key="4">
    <source>
        <dbReference type="SAM" id="Coils"/>
    </source>
</evidence>
<dbReference type="SMART" id="SM00382">
    <property type="entry name" value="AAA"/>
    <property type="match status" value="1"/>
</dbReference>
<dbReference type="Pfam" id="PF05157">
    <property type="entry name" value="MshEN"/>
    <property type="match status" value="1"/>
</dbReference>
<dbReference type="GO" id="GO:0005524">
    <property type="term" value="F:ATP binding"/>
    <property type="evidence" value="ECO:0007669"/>
    <property type="project" value="UniProtKB-KW"/>
</dbReference>
<dbReference type="PANTHER" id="PTHR30258">
    <property type="entry name" value="TYPE II SECRETION SYSTEM PROTEIN GSPE-RELATED"/>
    <property type="match status" value="1"/>
</dbReference>
<dbReference type="InterPro" id="IPR007831">
    <property type="entry name" value="T2SS_GspE_N"/>
</dbReference>
<dbReference type="RefSeq" id="WP_138209662.1">
    <property type="nucleotide sequence ID" value="NZ_CBCRUQ010000004.1"/>
</dbReference>
<dbReference type="Pfam" id="PF00437">
    <property type="entry name" value="T2SSE"/>
    <property type="match status" value="1"/>
</dbReference>
<name>A0A4U9R774_HATHI</name>
<accession>A0A4U9R774</accession>
<protein>
    <submittedName>
        <fullName evidence="6">Type IV fimbrial assembly protein PilB</fullName>
    </submittedName>
</protein>
<comment type="similarity">
    <text evidence="1">Belongs to the GSP E family.</text>
</comment>
<organism evidence="6 7">
    <name type="scientific">Hathewaya histolytica</name>
    <name type="common">Clostridium histolyticum</name>
    <dbReference type="NCBI Taxonomy" id="1498"/>
    <lineage>
        <taxon>Bacteria</taxon>
        <taxon>Bacillati</taxon>
        <taxon>Bacillota</taxon>
        <taxon>Clostridia</taxon>
        <taxon>Eubacteriales</taxon>
        <taxon>Clostridiaceae</taxon>
        <taxon>Hathewaya</taxon>
    </lineage>
</organism>
<dbReference type="InterPro" id="IPR037257">
    <property type="entry name" value="T2SS_E_N_sf"/>
</dbReference>
<dbReference type="Gene3D" id="3.30.450.90">
    <property type="match status" value="1"/>
</dbReference>
<dbReference type="FunFam" id="3.30.450.90:FF:000001">
    <property type="entry name" value="Type II secretion system ATPase GspE"/>
    <property type="match status" value="1"/>
</dbReference>
<keyword evidence="3" id="KW-0067">ATP-binding</keyword>
<reference evidence="6 7" key="1">
    <citation type="submission" date="2019-05" db="EMBL/GenBank/DDBJ databases">
        <authorList>
            <consortium name="Pathogen Informatics"/>
        </authorList>
    </citation>
    <scope>NUCLEOTIDE SEQUENCE [LARGE SCALE GENOMIC DNA]</scope>
    <source>
        <strain evidence="6 7">NCTC503</strain>
    </source>
</reference>
<dbReference type="GO" id="GO:0005886">
    <property type="term" value="C:plasma membrane"/>
    <property type="evidence" value="ECO:0007669"/>
    <property type="project" value="TreeGrafter"/>
</dbReference>
<dbReference type="PANTHER" id="PTHR30258:SF1">
    <property type="entry name" value="PROTEIN TRANSPORT PROTEIN HOFB HOMOLOG"/>
    <property type="match status" value="1"/>
</dbReference>
<dbReference type="CDD" id="cd01129">
    <property type="entry name" value="PulE-GspE-like"/>
    <property type="match status" value="1"/>
</dbReference>
<gene>
    <name evidence="6" type="primary">epsE</name>
    <name evidence="6" type="ORF">NCTC503_00956</name>
</gene>
<keyword evidence="2" id="KW-0547">Nucleotide-binding</keyword>
<evidence type="ECO:0000313" key="7">
    <source>
        <dbReference type="Proteomes" id="UP000308489"/>
    </source>
</evidence>
<feature type="coiled-coil region" evidence="4">
    <location>
        <begin position="148"/>
        <end position="175"/>
    </location>
</feature>
<dbReference type="OrthoDB" id="9808272at2"/>
<dbReference type="GO" id="GO:0016887">
    <property type="term" value="F:ATP hydrolysis activity"/>
    <property type="evidence" value="ECO:0007669"/>
    <property type="project" value="TreeGrafter"/>
</dbReference>